<keyword evidence="3" id="KW-1185">Reference proteome</keyword>
<dbReference type="EMBL" id="MNAD01000727">
    <property type="protein sequence ID" value="OJT10863.1"/>
    <property type="molecule type" value="Genomic_DNA"/>
</dbReference>
<organism evidence="2 3">
    <name type="scientific">Trametes pubescens</name>
    <name type="common">White-rot fungus</name>
    <dbReference type="NCBI Taxonomy" id="154538"/>
    <lineage>
        <taxon>Eukaryota</taxon>
        <taxon>Fungi</taxon>
        <taxon>Dikarya</taxon>
        <taxon>Basidiomycota</taxon>
        <taxon>Agaricomycotina</taxon>
        <taxon>Agaricomycetes</taxon>
        <taxon>Polyporales</taxon>
        <taxon>Polyporaceae</taxon>
        <taxon>Trametes</taxon>
    </lineage>
</organism>
<proteinExistence type="predicted"/>
<evidence type="ECO:0000256" key="1">
    <source>
        <dbReference type="SAM" id="MobiDB-lite"/>
    </source>
</evidence>
<name>A0A1M2VTC7_TRAPU</name>
<evidence type="ECO:0000313" key="2">
    <source>
        <dbReference type="EMBL" id="OJT10863.1"/>
    </source>
</evidence>
<accession>A0A1M2VTC7</accession>
<protein>
    <submittedName>
        <fullName evidence="2">Uncharacterized protein</fullName>
    </submittedName>
</protein>
<reference evidence="2 3" key="1">
    <citation type="submission" date="2016-10" db="EMBL/GenBank/DDBJ databases">
        <title>Genome sequence of the basidiomycete white-rot fungus Trametes pubescens.</title>
        <authorList>
            <person name="Makela M.R."/>
            <person name="Granchi Z."/>
            <person name="Peng M."/>
            <person name="De Vries R.P."/>
            <person name="Grigoriev I."/>
            <person name="Riley R."/>
            <person name="Hilden K."/>
        </authorList>
    </citation>
    <scope>NUCLEOTIDE SEQUENCE [LARGE SCALE GENOMIC DNA]</scope>
    <source>
        <strain evidence="2 3">FBCC735</strain>
    </source>
</reference>
<feature type="region of interest" description="Disordered" evidence="1">
    <location>
        <begin position="13"/>
        <end position="61"/>
    </location>
</feature>
<dbReference type="Proteomes" id="UP000184267">
    <property type="component" value="Unassembled WGS sequence"/>
</dbReference>
<dbReference type="AlphaFoldDB" id="A0A1M2VTC7"/>
<gene>
    <name evidence="2" type="ORF">TRAPUB_12639</name>
</gene>
<comment type="caution">
    <text evidence="2">The sequence shown here is derived from an EMBL/GenBank/DDBJ whole genome shotgun (WGS) entry which is preliminary data.</text>
</comment>
<sequence length="61" mass="6970">MTKYIVGTEIATAHRSGDADVGPRSLQPGSWSHGAGSFRRRTGWDRRNGKMWQSERRREPK</sequence>
<feature type="compositionally biased region" description="Basic and acidic residues" evidence="1">
    <location>
        <begin position="42"/>
        <end position="61"/>
    </location>
</feature>
<evidence type="ECO:0000313" key="3">
    <source>
        <dbReference type="Proteomes" id="UP000184267"/>
    </source>
</evidence>